<evidence type="ECO:0000313" key="9">
    <source>
        <dbReference type="Proteomes" id="UP000258309"/>
    </source>
</evidence>
<evidence type="ECO:0000259" key="7">
    <source>
        <dbReference type="Pfam" id="PF04377"/>
    </source>
</evidence>
<dbReference type="PANTHER" id="PTHR21367">
    <property type="entry name" value="ARGININE-TRNA-PROTEIN TRANSFERASE 1"/>
    <property type="match status" value="1"/>
</dbReference>
<name>A0A3E2GYG4_SCYLI</name>
<evidence type="ECO:0000256" key="5">
    <source>
        <dbReference type="SAM" id="MobiDB-lite"/>
    </source>
</evidence>
<feature type="region of interest" description="Disordered" evidence="5">
    <location>
        <begin position="307"/>
        <end position="359"/>
    </location>
</feature>
<dbReference type="GO" id="GO:0004057">
    <property type="term" value="F:arginyl-tRNA--protein transferase activity"/>
    <property type="evidence" value="ECO:0007669"/>
    <property type="project" value="UniProtKB-EC"/>
</dbReference>
<dbReference type="OMA" id="KYQTAIH"/>
<accession>A0A3E2GYG4</accession>
<dbReference type="PANTHER" id="PTHR21367:SF1">
    <property type="entry name" value="ARGINYL-TRNA--PROTEIN TRANSFERASE 1"/>
    <property type="match status" value="1"/>
</dbReference>
<gene>
    <name evidence="8" type="ORF">B7463_g10299</name>
</gene>
<proteinExistence type="inferred from homology"/>
<dbReference type="EMBL" id="NCSJ02000289">
    <property type="protein sequence ID" value="RFU26047.1"/>
    <property type="molecule type" value="Genomic_DNA"/>
</dbReference>
<protein>
    <recommendedName>
        <fullName evidence="2">arginyltransferase</fullName>
        <ecNumber evidence="2">2.3.2.8</ecNumber>
    </recommendedName>
</protein>
<feature type="compositionally biased region" description="Basic and acidic residues" evidence="5">
    <location>
        <begin position="319"/>
        <end position="332"/>
    </location>
</feature>
<evidence type="ECO:0000256" key="1">
    <source>
        <dbReference type="ARBA" id="ARBA00009991"/>
    </source>
</evidence>
<reference evidence="8 9" key="1">
    <citation type="submission" date="2018-05" db="EMBL/GenBank/DDBJ databases">
        <title>Draft genome sequence of Scytalidium lignicola DSM 105466, a ubiquitous saprotrophic fungus.</title>
        <authorList>
            <person name="Buettner E."/>
            <person name="Gebauer A.M."/>
            <person name="Hofrichter M."/>
            <person name="Liers C."/>
            <person name="Kellner H."/>
        </authorList>
    </citation>
    <scope>NUCLEOTIDE SEQUENCE [LARGE SCALE GENOMIC DNA]</scope>
    <source>
        <strain evidence="8 9">DSM 105466</strain>
    </source>
</reference>
<dbReference type="InterPro" id="IPR030700">
    <property type="entry name" value="N-end_Aminoacyl_Trfase"/>
</dbReference>
<feature type="compositionally biased region" description="Acidic residues" evidence="5">
    <location>
        <begin position="336"/>
        <end position="355"/>
    </location>
</feature>
<dbReference type="SUPFAM" id="SSF55729">
    <property type="entry name" value="Acyl-CoA N-acyltransferases (Nat)"/>
    <property type="match status" value="1"/>
</dbReference>
<feature type="non-terminal residue" evidence="8">
    <location>
        <position position="443"/>
    </location>
</feature>
<dbReference type="Pfam" id="PF04377">
    <property type="entry name" value="ATE_C"/>
    <property type="match status" value="1"/>
</dbReference>
<organism evidence="8 9">
    <name type="scientific">Scytalidium lignicola</name>
    <name type="common">Hyphomycete</name>
    <dbReference type="NCBI Taxonomy" id="5539"/>
    <lineage>
        <taxon>Eukaryota</taxon>
        <taxon>Fungi</taxon>
        <taxon>Dikarya</taxon>
        <taxon>Ascomycota</taxon>
        <taxon>Pezizomycotina</taxon>
        <taxon>Leotiomycetes</taxon>
        <taxon>Leotiomycetes incertae sedis</taxon>
        <taxon>Scytalidium</taxon>
    </lineage>
</organism>
<dbReference type="STRING" id="5539.A0A3E2GYG4"/>
<dbReference type="Proteomes" id="UP000258309">
    <property type="component" value="Unassembled WGS sequence"/>
</dbReference>
<feature type="domain" description="N-end aminoacyl transferase N-terminal" evidence="6">
    <location>
        <begin position="15"/>
        <end position="72"/>
    </location>
</feature>
<comment type="similarity">
    <text evidence="1">Belongs to the R-transferase family.</text>
</comment>
<keyword evidence="9" id="KW-1185">Reference proteome</keyword>
<dbReference type="GO" id="GO:0005737">
    <property type="term" value="C:cytoplasm"/>
    <property type="evidence" value="ECO:0007669"/>
    <property type="project" value="TreeGrafter"/>
</dbReference>
<dbReference type="OrthoDB" id="74183at2759"/>
<feature type="domain" description="N-end rule aminoacyl transferase C-terminal" evidence="7">
    <location>
        <begin position="144"/>
        <end position="279"/>
    </location>
</feature>
<dbReference type="InterPro" id="IPR007471">
    <property type="entry name" value="N-end_Aminoacyl_Trfase_N"/>
</dbReference>
<evidence type="ECO:0000259" key="6">
    <source>
        <dbReference type="Pfam" id="PF04376"/>
    </source>
</evidence>
<keyword evidence="3" id="KW-0808">Transferase</keyword>
<sequence>MIRARGGMAGRRFSYYATTTRLSPQFYEGLVNRGWRRSGTLVYKPDQRASCCPQYTIRLDSHALHISKDQRQAVNRFNRHVLGDDYIKEAAKLYPKSRDQAKERNTGFDLLERIHESEKANIKTPPEPSHAFVVTLEPDSYTDEKYVVFENYQRIVHKEPPGKISKGGFKNFLCSSPLPRSQVVIDGKERRLGSYHQCYRLDGKLVAVGVLDLLPNCVSAVYFMYHESIHQFQPGKLGALREIALAKEDGYRWWYAGFYIHSCVKMRYKGDYNPQYILDPESYDWDLLDSEVKNKLDKSKFLSLSAERDGKNTENATEEENKTSEGPSKDSNEPVDSMDEDESGLDSNSDSDEPPVSDPERALFLRSMPGILNKEQLLSQIDLDHIKIRVRKYEAETSDLVSWYEDDIENANSIKGIIAELAAAVGPELAQEIRLREADYMST</sequence>
<dbReference type="EC" id="2.3.2.8" evidence="2"/>
<dbReference type="AlphaFoldDB" id="A0A3E2GYG4"/>
<dbReference type="Pfam" id="PF04376">
    <property type="entry name" value="ATE_N"/>
    <property type="match status" value="1"/>
</dbReference>
<feature type="non-terminal residue" evidence="8">
    <location>
        <position position="1"/>
    </location>
</feature>
<evidence type="ECO:0000256" key="2">
    <source>
        <dbReference type="ARBA" id="ARBA00012025"/>
    </source>
</evidence>
<keyword evidence="4" id="KW-0012">Acyltransferase</keyword>
<evidence type="ECO:0000313" key="8">
    <source>
        <dbReference type="EMBL" id="RFU26047.1"/>
    </source>
</evidence>
<dbReference type="InterPro" id="IPR007472">
    <property type="entry name" value="N-end_Aminoacyl_Trfase_C"/>
</dbReference>
<evidence type="ECO:0000256" key="4">
    <source>
        <dbReference type="ARBA" id="ARBA00023315"/>
    </source>
</evidence>
<comment type="caution">
    <text evidence="8">The sequence shown here is derived from an EMBL/GenBank/DDBJ whole genome shotgun (WGS) entry which is preliminary data.</text>
</comment>
<dbReference type="InterPro" id="IPR016181">
    <property type="entry name" value="Acyl_CoA_acyltransferase"/>
</dbReference>
<evidence type="ECO:0000256" key="3">
    <source>
        <dbReference type="ARBA" id="ARBA00022679"/>
    </source>
</evidence>